<keyword evidence="11" id="KW-1185">Reference proteome</keyword>
<dbReference type="GO" id="GO:0006878">
    <property type="term" value="P:intracellular copper ion homeostasis"/>
    <property type="evidence" value="ECO:0007669"/>
    <property type="project" value="TreeGrafter"/>
</dbReference>
<dbReference type="SMART" id="SM01090">
    <property type="entry name" value="Copper-fist"/>
    <property type="match status" value="1"/>
</dbReference>
<dbReference type="FunFam" id="3.90.430.10:FF:000001">
    <property type="entry name" value="Copper fist DNA-binding protein"/>
    <property type="match status" value="1"/>
</dbReference>
<protein>
    <recommendedName>
        <fullName evidence="9">Copper-fist domain-containing protein</fullName>
    </recommendedName>
</protein>
<evidence type="ECO:0000259" key="9">
    <source>
        <dbReference type="PROSITE" id="PS50073"/>
    </source>
</evidence>
<feature type="non-terminal residue" evidence="10">
    <location>
        <position position="1"/>
    </location>
</feature>
<dbReference type="EMBL" id="KZ084117">
    <property type="protein sequence ID" value="OSD00638.1"/>
    <property type="molecule type" value="Genomic_DNA"/>
</dbReference>
<dbReference type="Proteomes" id="UP000193067">
    <property type="component" value="Unassembled WGS sequence"/>
</dbReference>
<dbReference type="GO" id="GO:0005507">
    <property type="term" value="F:copper ion binding"/>
    <property type="evidence" value="ECO:0007669"/>
    <property type="project" value="InterPro"/>
</dbReference>
<evidence type="ECO:0000256" key="3">
    <source>
        <dbReference type="ARBA" id="ARBA00022833"/>
    </source>
</evidence>
<feature type="region of interest" description="Disordered" evidence="8">
    <location>
        <begin position="64"/>
        <end position="121"/>
    </location>
</feature>
<organism evidence="10 11">
    <name type="scientific">Trametes coccinea (strain BRFM310)</name>
    <name type="common">Pycnoporus coccineus</name>
    <dbReference type="NCBI Taxonomy" id="1353009"/>
    <lineage>
        <taxon>Eukaryota</taxon>
        <taxon>Fungi</taxon>
        <taxon>Dikarya</taxon>
        <taxon>Basidiomycota</taxon>
        <taxon>Agaricomycotina</taxon>
        <taxon>Agaricomycetes</taxon>
        <taxon>Polyporales</taxon>
        <taxon>Polyporaceae</taxon>
        <taxon>Trametes</taxon>
    </lineage>
</organism>
<dbReference type="PANTHER" id="PTHR28088:SF5">
    <property type="entry name" value="TRANSCRIPTIONAL ACTIVATOR HAA1-RELATED"/>
    <property type="match status" value="1"/>
</dbReference>
<evidence type="ECO:0000256" key="8">
    <source>
        <dbReference type="SAM" id="MobiDB-lite"/>
    </source>
</evidence>
<keyword evidence="4" id="KW-0186">Copper</keyword>
<dbReference type="Gene3D" id="3.90.430.10">
    <property type="entry name" value="Copper fist DNA-binding domain"/>
    <property type="match status" value="1"/>
</dbReference>
<evidence type="ECO:0000256" key="5">
    <source>
        <dbReference type="ARBA" id="ARBA00023015"/>
    </source>
</evidence>
<dbReference type="InterPro" id="IPR036395">
    <property type="entry name" value="Cu_fist_DNA-bd_dom_sf"/>
</dbReference>
<dbReference type="InterPro" id="IPR001083">
    <property type="entry name" value="Cu_fist_DNA-bd_dom"/>
</dbReference>
<evidence type="ECO:0000313" key="10">
    <source>
        <dbReference type="EMBL" id="OSD00638.1"/>
    </source>
</evidence>
<evidence type="ECO:0000256" key="1">
    <source>
        <dbReference type="ARBA" id="ARBA00004123"/>
    </source>
</evidence>
<evidence type="ECO:0000256" key="4">
    <source>
        <dbReference type="ARBA" id="ARBA00023008"/>
    </source>
</evidence>
<evidence type="ECO:0000256" key="6">
    <source>
        <dbReference type="ARBA" id="ARBA00023163"/>
    </source>
</evidence>
<accession>A0A1Y2IHP2</accession>
<evidence type="ECO:0000256" key="7">
    <source>
        <dbReference type="ARBA" id="ARBA00023242"/>
    </source>
</evidence>
<keyword evidence="6" id="KW-0804">Transcription</keyword>
<evidence type="ECO:0000313" key="11">
    <source>
        <dbReference type="Proteomes" id="UP000193067"/>
    </source>
</evidence>
<dbReference type="InterPro" id="IPR051763">
    <property type="entry name" value="Copper_Homeo_Regul"/>
</dbReference>
<gene>
    <name evidence="10" type="ORF">PYCCODRAFT_1370869</name>
</gene>
<name>A0A1Y2IHP2_TRAC3</name>
<feature type="region of interest" description="Disordered" evidence="8">
    <location>
        <begin position="131"/>
        <end position="150"/>
    </location>
</feature>
<dbReference type="GO" id="GO:0006879">
    <property type="term" value="P:intracellular iron ion homeostasis"/>
    <property type="evidence" value="ECO:0007669"/>
    <property type="project" value="TreeGrafter"/>
</dbReference>
<dbReference type="GO" id="GO:0005634">
    <property type="term" value="C:nucleus"/>
    <property type="evidence" value="ECO:0007669"/>
    <property type="project" value="UniProtKB-SubCell"/>
</dbReference>
<dbReference type="SMART" id="SM00412">
    <property type="entry name" value="Cu_FIST"/>
    <property type="match status" value="1"/>
</dbReference>
<reference evidence="10 11" key="1">
    <citation type="journal article" date="2015" name="Biotechnol. Biofuels">
        <title>Enhanced degradation of softwood versus hardwood by the white-rot fungus Pycnoporus coccineus.</title>
        <authorList>
            <person name="Couturier M."/>
            <person name="Navarro D."/>
            <person name="Chevret D."/>
            <person name="Henrissat B."/>
            <person name="Piumi F."/>
            <person name="Ruiz-Duenas F.J."/>
            <person name="Martinez A.T."/>
            <person name="Grigoriev I.V."/>
            <person name="Riley R."/>
            <person name="Lipzen A."/>
            <person name="Berrin J.G."/>
            <person name="Master E.R."/>
            <person name="Rosso M.N."/>
        </authorList>
    </citation>
    <scope>NUCLEOTIDE SEQUENCE [LARGE SCALE GENOMIC DNA]</scope>
    <source>
        <strain evidence="10 11">BRFM310</strain>
    </source>
</reference>
<dbReference type="GO" id="GO:0000978">
    <property type="term" value="F:RNA polymerase II cis-regulatory region sequence-specific DNA binding"/>
    <property type="evidence" value="ECO:0007669"/>
    <property type="project" value="TreeGrafter"/>
</dbReference>
<feature type="compositionally biased region" description="Low complexity" evidence="8">
    <location>
        <begin position="484"/>
        <end position="502"/>
    </location>
</feature>
<feature type="region of interest" description="Disordered" evidence="8">
    <location>
        <begin position="229"/>
        <end position="248"/>
    </location>
</feature>
<feature type="compositionally biased region" description="Polar residues" evidence="8">
    <location>
        <begin position="191"/>
        <end position="206"/>
    </location>
</feature>
<dbReference type="GO" id="GO:0045944">
    <property type="term" value="P:positive regulation of transcription by RNA polymerase II"/>
    <property type="evidence" value="ECO:0007669"/>
    <property type="project" value="TreeGrafter"/>
</dbReference>
<evidence type="ECO:0000256" key="2">
    <source>
        <dbReference type="ARBA" id="ARBA00022723"/>
    </source>
</evidence>
<keyword evidence="5" id="KW-0805">Transcription regulation</keyword>
<dbReference type="GO" id="GO:0000981">
    <property type="term" value="F:DNA-binding transcription factor activity, RNA polymerase II-specific"/>
    <property type="evidence" value="ECO:0007669"/>
    <property type="project" value="TreeGrafter"/>
</dbReference>
<keyword evidence="7" id="KW-0539">Nucleus</keyword>
<feature type="compositionally biased region" description="Polar residues" evidence="8">
    <location>
        <begin position="102"/>
        <end position="116"/>
    </location>
</feature>
<sequence>VYVGDKKYACETCIKGHRSSSCKHTDRPLFEIKKKGRPVTQCEHCRELRKTRQIHVKCVCESKDGNQEGSSSNPGPVGQGVSGRAAFPSGLPPELLEASVTPRPSSEGSESDQSGRGCSCKDDASCTCWTPRHRMKQSGGRNPESRHPIAIHGEPISEPAALVINAHTGSNRPVLPKPPSERAASPFRGSHSPSSAHPNNRSTTHGQAFFSPYGRAYEYNHETGLAYERQARSKSPYPPSGSSSASSATEQLAYYDGSVGGWQEGNLPSMAAPPSSPSLCNCGSTCACPGCLQHNGPNVDPSASCANPATCAACLECNILSLTTWSSEVTQPMYEASQMQNPEDWLQQMSVIPNLITPPFNPHPSVSATSAPQLDPRYEVPPGVAYGGWNDPRTFQASQTFAATDESDCCGGRCKCPPGMCACPPDCCGCCQGCSCSGCTHDDGSGRSLTFATSGERAPCCGGGAGVDERDAWSAQPIQAPTHSSNSTFIASPSSSSSASTTHNLQPKPRNAPTPGSCCAPARPV</sequence>
<dbReference type="SUPFAM" id="SSF57879">
    <property type="entry name" value="Zinc domain conserved in yeast copper-regulated transcription factors"/>
    <property type="match status" value="1"/>
</dbReference>
<dbReference type="PROSITE" id="PS50073">
    <property type="entry name" value="COPPER_FIST_2"/>
    <property type="match status" value="1"/>
</dbReference>
<feature type="region of interest" description="Disordered" evidence="8">
    <location>
        <begin position="478"/>
        <end position="525"/>
    </location>
</feature>
<dbReference type="Pfam" id="PF00649">
    <property type="entry name" value="Copper-fist"/>
    <property type="match status" value="1"/>
</dbReference>
<feature type="domain" description="Copper-fist" evidence="9">
    <location>
        <begin position="1"/>
        <end position="39"/>
    </location>
</feature>
<proteinExistence type="predicted"/>
<feature type="region of interest" description="Disordered" evidence="8">
    <location>
        <begin position="169"/>
        <end position="208"/>
    </location>
</feature>
<dbReference type="AlphaFoldDB" id="A0A1Y2IHP2"/>
<dbReference type="PRINTS" id="PR00617">
    <property type="entry name" value="COPPERFIST"/>
</dbReference>
<keyword evidence="3" id="KW-0862">Zinc</keyword>
<dbReference type="PANTHER" id="PTHR28088">
    <property type="entry name" value="TRANSCRIPTIONAL ACTIVATOR HAA1-RELATED"/>
    <property type="match status" value="1"/>
</dbReference>
<keyword evidence="2" id="KW-0479">Metal-binding</keyword>
<dbReference type="OrthoDB" id="5600085at2759"/>
<comment type="subcellular location">
    <subcellularLocation>
        <location evidence="1">Nucleus</location>
    </subcellularLocation>
</comment>
<dbReference type="STRING" id="1353009.A0A1Y2IHP2"/>